<organism evidence="2 3">
    <name type="scientific">Massariosphaeria phaeospora</name>
    <dbReference type="NCBI Taxonomy" id="100035"/>
    <lineage>
        <taxon>Eukaryota</taxon>
        <taxon>Fungi</taxon>
        <taxon>Dikarya</taxon>
        <taxon>Ascomycota</taxon>
        <taxon>Pezizomycotina</taxon>
        <taxon>Dothideomycetes</taxon>
        <taxon>Pleosporomycetidae</taxon>
        <taxon>Pleosporales</taxon>
        <taxon>Pleosporales incertae sedis</taxon>
        <taxon>Massariosphaeria</taxon>
    </lineage>
</organism>
<dbReference type="AlphaFoldDB" id="A0A7C8MAV4"/>
<comment type="caution">
    <text evidence="2">The sequence shown here is derived from an EMBL/GenBank/DDBJ whole genome shotgun (WGS) entry which is preliminary data.</text>
</comment>
<evidence type="ECO:0000313" key="2">
    <source>
        <dbReference type="EMBL" id="KAF2870723.1"/>
    </source>
</evidence>
<protein>
    <submittedName>
        <fullName evidence="2">Uncharacterized protein</fullName>
    </submittedName>
</protein>
<dbReference type="Proteomes" id="UP000481861">
    <property type="component" value="Unassembled WGS sequence"/>
</dbReference>
<proteinExistence type="predicted"/>
<gene>
    <name evidence="2" type="ORF">BDV95DRAFT_66923</name>
</gene>
<name>A0A7C8MAV4_9PLEO</name>
<feature type="region of interest" description="Disordered" evidence="1">
    <location>
        <begin position="101"/>
        <end position="144"/>
    </location>
</feature>
<keyword evidence="3" id="KW-1185">Reference proteome</keyword>
<sequence>MWGDEGIRAIAMEIGTHHPSASIEVNPLRDWIRDNVVELDRDSNQIRAVVRHVCCMILNMRGNADTGEDTNISGDVNVGGTMISQDLPHGSLKTLAVAPLQTSPNSLPKTTAGAPLAARPHKRRRSIDRNDDNRGGSYDPSHGSLEEDVAVHRLAMQVQEQELATSDEVVDEAEQPVVVRWNEIEIRTRTAHMVFRYYNMTWASIHDWDPSYPFLGMVRPLTEDEAYEQISQVKGAYHPSLIPTDFDNDDRLATTIPDDTPVRELSQYTTNSTHHKLTIAEISKTIYCTTRWIPTRARESGGAMHAGIGAERVSKFIDFERCVWLVATQIRVASNWVGCGTSPSRSITDNIRSSAT</sequence>
<accession>A0A7C8MAV4</accession>
<evidence type="ECO:0000256" key="1">
    <source>
        <dbReference type="SAM" id="MobiDB-lite"/>
    </source>
</evidence>
<reference evidence="2 3" key="1">
    <citation type="submission" date="2020-01" db="EMBL/GenBank/DDBJ databases">
        <authorList>
            <consortium name="DOE Joint Genome Institute"/>
            <person name="Haridas S."/>
            <person name="Albert R."/>
            <person name="Binder M."/>
            <person name="Bloem J."/>
            <person name="Labutti K."/>
            <person name="Salamov A."/>
            <person name="Andreopoulos B."/>
            <person name="Baker S.E."/>
            <person name="Barry K."/>
            <person name="Bills G."/>
            <person name="Bluhm B.H."/>
            <person name="Cannon C."/>
            <person name="Castanera R."/>
            <person name="Culley D.E."/>
            <person name="Daum C."/>
            <person name="Ezra D."/>
            <person name="Gonzalez J.B."/>
            <person name="Henrissat B."/>
            <person name="Kuo A."/>
            <person name="Liang C."/>
            <person name="Lipzen A."/>
            <person name="Lutzoni F."/>
            <person name="Magnuson J."/>
            <person name="Mondo S."/>
            <person name="Nolan M."/>
            <person name="Ohm R."/>
            <person name="Pangilinan J."/>
            <person name="Park H.-J.H."/>
            <person name="Ramirez L."/>
            <person name="Alfaro M."/>
            <person name="Sun H."/>
            <person name="Tritt A."/>
            <person name="Yoshinaga Y."/>
            <person name="Zwiers L.-H.L."/>
            <person name="Turgeon B.G."/>
            <person name="Goodwin S.B."/>
            <person name="Spatafora J.W."/>
            <person name="Crous P.W."/>
            <person name="Grigoriev I.V."/>
        </authorList>
    </citation>
    <scope>NUCLEOTIDE SEQUENCE [LARGE SCALE GENOMIC DNA]</scope>
    <source>
        <strain evidence="2 3">CBS 611.86</strain>
    </source>
</reference>
<evidence type="ECO:0000313" key="3">
    <source>
        <dbReference type="Proteomes" id="UP000481861"/>
    </source>
</evidence>
<dbReference type="EMBL" id="JAADJZ010000013">
    <property type="protein sequence ID" value="KAF2870723.1"/>
    <property type="molecule type" value="Genomic_DNA"/>
</dbReference>